<reference evidence="14" key="1">
    <citation type="journal article" date="2023" name="PLoS Negl. Trop. Dis.">
        <title>A genome sequence for Biomphalaria pfeifferi, the major vector snail for the human-infecting parasite Schistosoma mansoni.</title>
        <authorList>
            <person name="Bu L."/>
            <person name="Lu L."/>
            <person name="Laidemitt M.R."/>
            <person name="Zhang S.M."/>
            <person name="Mutuku M."/>
            <person name="Mkoji G."/>
            <person name="Steinauer M."/>
            <person name="Loker E.S."/>
        </authorList>
    </citation>
    <scope>NUCLEOTIDE SEQUENCE</scope>
    <source>
        <strain evidence="14">KasaAsao</strain>
    </source>
</reference>
<dbReference type="SUPFAM" id="SSF53448">
    <property type="entry name" value="Nucleotide-diphospho-sugar transferases"/>
    <property type="match status" value="1"/>
</dbReference>
<dbReference type="GO" id="GO:0016263">
    <property type="term" value="F:glycoprotein-N-acetylgalactosamine 3-beta-galactosyltransferase activity"/>
    <property type="evidence" value="ECO:0007669"/>
    <property type="project" value="UniProtKB-EC"/>
</dbReference>
<keyword evidence="5" id="KW-0328">Glycosyltransferase</keyword>
<dbReference type="GO" id="GO:0000166">
    <property type="term" value="F:nucleotide binding"/>
    <property type="evidence" value="ECO:0007669"/>
    <property type="project" value="UniProtKB-KW"/>
</dbReference>
<dbReference type="PANTHER" id="PTHR23033">
    <property type="entry name" value="BETA1,3-GALACTOSYLTRANSFERASE"/>
    <property type="match status" value="1"/>
</dbReference>
<evidence type="ECO:0000256" key="12">
    <source>
        <dbReference type="SAM" id="Phobius"/>
    </source>
</evidence>
<dbReference type="InterPro" id="IPR003378">
    <property type="entry name" value="Fringe-like_glycosylTrfase"/>
</dbReference>
<keyword evidence="10 12" id="KW-1133">Transmembrane helix</keyword>
<dbReference type="InterPro" id="IPR029044">
    <property type="entry name" value="Nucleotide-diphossugar_trans"/>
</dbReference>
<evidence type="ECO:0000256" key="3">
    <source>
        <dbReference type="ARBA" id="ARBA00006462"/>
    </source>
</evidence>
<organism evidence="14 15">
    <name type="scientific">Biomphalaria pfeifferi</name>
    <name type="common">Bloodfluke planorb</name>
    <name type="synonym">Freshwater snail</name>
    <dbReference type="NCBI Taxonomy" id="112525"/>
    <lineage>
        <taxon>Eukaryota</taxon>
        <taxon>Metazoa</taxon>
        <taxon>Spiralia</taxon>
        <taxon>Lophotrochozoa</taxon>
        <taxon>Mollusca</taxon>
        <taxon>Gastropoda</taxon>
        <taxon>Heterobranchia</taxon>
        <taxon>Euthyneura</taxon>
        <taxon>Panpulmonata</taxon>
        <taxon>Hygrophila</taxon>
        <taxon>Lymnaeoidea</taxon>
        <taxon>Planorbidae</taxon>
        <taxon>Biomphalaria</taxon>
    </lineage>
</organism>
<comment type="similarity">
    <text evidence="3">Belongs to the glycosyltransferase 31 family. Beta3-Gal-T subfamily.</text>
</comment>
<evidence type="ECO:0000256" key="10">
    <source>
        <dbReference type="ARBA" id="ARBA00022989"/>
    </source>
</evidence>
<dbReference type="Gene3D" id="3.90.550.50">
    <property type="match status" value="1"/>
</dbReference>
<keyword evidence="11 12" id="KW-0472">Membrane</keyword>
<evidence type="ECO:0000256" key="6">
    <source>
        <dbReference type="ARBA" id="ARBA00022679"/>
    </source>
</evidence>
<evidence type="ECO:0000256" key="9">
    <source>
        <dbReference type="ARBA" id="ARBA00022968"/>
    </source>
</evidence>
<keyword evidence="8" id="KW-0547">Nucleotide-binding</keyword>
<evidence type="ECO:0000256" key="1">
    <source>
        <dbReference type="ARBA" id="ARBA00004606"/>
    </source>
</evidence>
<evidence type="ECO:0000256" key="8">
    <source>
        <dbReference type="ARBA" id="ARBA00022741"/>
    </source>
</evidence>
<accession>A0AAD8FKA8</accession>
<protein>
    <recommendedName>
        <fullName evidence="4">N-acetylgalactosaminide beta-1,3-galactosyltransferase</fullName>
        <ecNumber evidence="4">2.4.1.122</ecNumber>
    </recommendedName>
</protein>
<gene>
    <name evidence="14" type="ORF">Bpfe_002997</name>
</gene>
<evidence type="ECO:0000259" key="13">
    <source>
        <dbReference type="Pfam" id="PF02434"/>
    </source>
</evidence>
<dbReference type="PANTHER" id="PTHR23033:SF14">
    <property type="entry name" value="GLYCOPROTEIN-N-ACETYLGALACTOSAMINE 3-BETA-GALACTOSYLTRANSFERASE 1-RELATED"/>
    <property type="match status" value="1"/>
</dbReference>
<name>A0AAD8FKA8_BIOPF</name>
<comment type="caution">
    <text evidence="14">The sequence shown here is derived from an EMBL/GenBank/DDBJ whole genome shotgun (WGS) entry which is preliminary data.</text>
</comment>
<feature type="transmembrane region" description="Helical" evidence="12">
    <location>
        <begin position="12"/>
        <end position="33"/>
    </location>
</feature>
<dbReference type="Pfam" id="PF02434">
    <property type="entry name" value="Fringe"/>
    <property type="match status" value="1"/>
</dbReference>
<keyword evidence="15" id="KW-1185">Reference proteome</keyword>
<evidence type="ECO:0000256" key="11">
    <source>
        <dbReference type="ARBA" id="ARBA00023136"/>
    </source>
</evidence>
<comment type="subcellular location">
    <subcellularLocation>
        <location evidence="1">Membrane</location>
        <topology evidence="1">Single-pass type II membrane protein</topology>
    </subcellularLocation>
</comment>
<evidence type="ECO:0000256" key="2">
    <source>
        <dbReference type="ARBA" id="ARBA00004922"/>
    </source>
</evidence>
<dbReference type="EC" id="2.4.1.122" evidence="4"/>
<dbReference type="AlphaFoldDB" id="A0AAD8FKA8"/>
<dbReference type="Proteomes" id="UP001233172">
    <property type="component" value="Unassembled WGS sequence"/>
</dbReference>
<dbReference type="GO" id="GO:0016020">
    <property type="term" value="C:membrane"/>
    <property type="evidence" value="ECO:0007669"/>
    <property type="project" value="UniProtKB-SubCell"/>
</dbReference>
<proteinExistence type="inferred from homology"/>
<comment type="pathway">
    <text evidence="2">Protein modification; protein glycosylation.</text>
</comment>
<dbReference type="EMBL" id="JASAOG010000007">
    <property type="protein sequence ID" value="KAK0067490.1"/>
    <property type="molecule type" value="Genomic_DNA"/>
</dbReference>
<evidence type="ECO:0000256" key="7">
    <source>
        <dbReference type="ARBA" id="ARBA00022692"/>
    </source>
</evidence>
<feature type="domain" description="Fringe-like glycosyltransferase" evidence="13">
    <location>
        <begin position="105"/>
        <end position="251"/>
    </location>
</feature>
<evidence type="ECO:0000256" key="5">
    <source>
        <dbReference type="ARBA" id="ARBA00022676"/>
    </source>
</evidence>
<evidence type="ECO:0000313" key="15">
    <source>
        <dbReference type="Proteomes" id="UP001233172"/>
    </source>
</evidence>
<sequence length="339" mass="39629">MAWLNIRTTRTLKTFFVGFIIGFLGDFFVQNFWQDIMVTSSMQKLTRDLTGRDSQNVINTKLNDSVPIRSDFIYEDDSLAQNLKADVRVLIWVMTSPDNIVKLKAKAVRDTWGKRCNKLLFFSSKDDTQLPAIGLNVTESYENLTDKTRQAFHYIYRHHYNDADWFMKANDDTYVIVENLRYFLSRQNSSEPVYFGHRLNIGEFNSGGCGYVLSKEALRRFGQDATSLCQQKSLYEDVDMGLCMKSLGVRIGETRDPLGRMRFYAFKLEFFLLRDNYNSTDLMEKGRERISNYAISFHKLTPRMMLYTDLYIYHIQRFGIFQCFPKLCSVGQWCSVRPG</sequence>
<reference evidence="14" key="2">
    <citation type="submission" date="2023-04" db="EMBL/GenBank/DDBJ databases">
        <authorList>
            <person name="Bu L."/>
            <person name="Lu L."/>
            <person name="Laidemitt M.R."/>
            <person name="Zhang S.M."/>
            <person name="Mutuku M."/>
            <person name="Mkoji G."/>
            <person name="Steinauer M."/>
            <person name="Loker E.S."/>
        </authorList>
    </citation>
    <scope>NUCLEOTIDE SEQUENCE</scope>
    <source>
        <strain evidence="14">KasaAsao</strain>
        <tissue evidence="14">Whole Snail</tissue>
    </source>
</reference>
<evidence type="ECO:0000256" key="4">
    <source>
        <dbReference type="ARBA" id="ARBA00012557"/>
    </source>
</evidence>
<keyword evidence="9" id="KW-0735">Signal-anchor</keyword>
<keyword evidence="7 12" id="KW-0812">Transmembrane</keyword>
<evidence type="ECO:0000313" key="14">
    <source>
        <dbReference type="EMBL" id="KAK0067490.1"/>
    </source>
</evidence>
<keyword evidence="6" id="KW-0808">Transferase</keyword>
<dbReference type="InterPro" id="IPR026050">
    <property type="entry name" value="C1GALT1/C1GALT1_chp1"/>
</dbReference>